<proteinExistence type="predicted"/>
<sequence length="347" mass="40578">MANLADTYHHIAHILSFETQNNILEKRLNRPGFNWDSIVKEASKHLVLPAIYCRLKARKLLHVLPDDLNTYLDEITTINRNRNKSIIKQVHTLSKLLNKHSIEHVFLKGAALLVSGCYDNNGERMVGDIDILIEKSRLNHAFALINESGYDKTFGFAYEKINYRHLDRLISSKELAAIELHEELLNIPYRSLLDAKTVLNNKIFSDGVAIPSSLHLNKHQILSWQVNDKGYYYNGVHFKSLYDVISLKTYKHEVMMSRLCQSKICQAYFEIANIYFNEFTLDSPNERVSIRGLSHKITMKYRLLRIVVRCLKSSFLFISTRIYLIKSNKNYRKHLYCKIFLQDKRRI</sequence>
<protein>
    <submittedName>
        <fullName evidence="1">Nucleotidyltransferase family protein</fullName>
    </submittedName>
</protein>
<dbReference type="Pfam" id="PF14907">
    <property type="entry name" value="NTP_transf_5"/>
    <property type="match status" value="1"/>
</dbReference>
<dbReference type="AlphaFoldDB" id="A0A842INW3"/>
<gene>
    <name evidence="1" type="ORF">H7F21_05150</name>
</gene>
<evidence type="ECO:0000313" key="1">
    <source>
        <dbReference type="EMBL" id="MBC2844471.1"/>
    </source>
</evidence>
<keyword evidence="2" id="KW-1185">Reference proteome</keyword>
<dbReference type="RefSeq" id="WP_185788141.1">
    <property type="nucleotide sequence ID" value="NZ_JACLCP010000001.1"/>
</dbReference>
<evidence type="ECO:0000313" key="2">
    <source>
        <dbReference type="Proteomes" id="UP000533900"/>
    </source>
</evidence>
<dbReference type="Proteomes" id="UP000533900">
    <property type="component" value="Unassembled WGS sequence"/>
</dbReference>
<comment type="caution">
    <text evidence="1">The sequence shown here is derived from an EMBL/GenBank/DDBJ whole genome shotgun (WGS) entry which is preliminary data.</text>
</comment>
<dbReference type="GO" id="GO:0016740">
    <property type="term" value="F:transferase activity"/>
    <property type="evidence" value="ECO:0007669"/>
    <property type="project" value="UniProtKB-KW"/>
</dbReference>
<reference evidence="1" key="1">
    <citation type="submission" date="2020-08" db="EMBL/GenBank/DDBJ databases">
        <title>Winogradskyella ouciana sp. nov., isolated from the hadal seawater of the Mariana Trench.</title>
        <authorList>
            <person name="He X."/>
        </authorList>
    </citation>
    <scope>NUCLEOTIDE SEQUENCE [LARGE SCALE GENOMIC DNA]</scope>
    <source>
        <strain evidence="1">KCTC 52348</strain>
    </source>
</reference>
<dbReference type="InterPro" id="IPR039498">
    <property type="entry name" value="NTP_transf_5"/>
</dbReference>
<name>A0A842INW3_9FLAO</name>
<dbReference type="EMBL" id="JACLCP010000001">
    <property type="protein sequence ID" value="MBC2844471.1"/>
    <property type="molecule type" value="Genomic_DNA"/>
</dbReference>
<keyword evidence="1" id="KW-0808">Transferase</keyword>
<organism evidence="1 2">
    <name type="scientific">Winogradskyella flava</name>
    <dbReference type="NCBI Taxonomy" id="1884876"/>
    <lineage>
        <taxon>Bacteria</taxon>
        <taxon>Pseudomonadati</taxon>
        <taxon>Bacteroidota</taxon>
        <taxon>Flavobacteriia</taxon>
        <taxon>Flavobacteriales</taxon>
        <taxon>Flavobacteriaceae</taxon>
        <taxon>Winogradskyella</taxon>
    </lineage>
</organism>
<accession>A0A842INW3</accession>